<organism evidence="1 2">
    <name type="scientific">Jatrophihabitans lederbergiae</name>
    <dbReference type="NCBI Taxonomy" id="3075547"/>
    <lineage>
        <taxon>Bacteria</taxon>
        <taxon>Bacillati</taxon>
        <taxon>Actinomycetota</taxon>
        <taxon>Actinomycetes</taxon>
        <taxon>Jatrophihabitantales</taxon>
        <taxon>Jatrophihabitantaceae</taxon>
        <taxon>Jatrophihabitans</taxon>
    </lineage>
</organism>
<name>A0ABU2JD49_9ACTN</name>
<comment type="caution">
    <text evidence="1">The sequence shown here is derived from an EMBL/GenBank/DDBJ whole genome shotgun (WGS) entry which is preliminary data.</text>
</comment>
<accession>A0ABU2JD49</accession>
<protein>
    <recommendedName>
        <fullName evidence="3">ATP-grasp domain-containing protein</fullName>
    </recommendedName>
</protein>
<evidence type="ECO:0008006" key="3">
    <source>
        <dbReference type="Google" id="ProtNLM"/>
    </source>
</evidence>
<dbReference type="EMBL" id="JAVREH010000024">
    <property type="protein sequence ID" value="MDT0262905.1"/>
    <property type="molecule type" value="Genomic_DNA"/>
</dbReference>
<dbReference type="PANTHER" id="PTHR39217">
    <property type="match status" value="1"/>
</dbReference>
<reference evidence="2" key="1">
    <citation type="submission" date="2023-07" db="EMBL/GenBank/DDBJ databases">
        <title>30 novel species of actinomycetes from the DSMZ collection.</title>
        <authorList>
            <person name="Nouioui I."/>
        </authorList>
    </citation>
    <scope>NUCLEOTIDE SEQUENCE [LARGE SCALE GENOMIC DNA]</scope>
    <source>
        <strain evidence="2">DSM 44399</strain>
    </source>
</reference>
<dbReference type="PANTHER" id="PTHR39217:SF1">
    <property type="entry name" value="GLUTATHIONE SYNTHETASE"/>
    <property type="match status" value="1"/>
</dbReference>
<keyword evidence="2" id="KW-1185">Reference proteome</keyword>
<evidence type="ECO:0000313" key="1">
    <source>
        <dbReference type="EMBL" id="MDT0262905.1"/>
    </source>
</evidence>
<dbReference type="SUPFAM" id="SSF56059">
    <property type="entry name" value="Glutathione synthetase ATP-binding domain-like"/>
    <property type="match status" value="1"/>
</dbReference>
<evidence type="ECO:0000313" key="2">
    <source>
        <dbReference type="Proteomes" id="UP001183176"/>
    </source>
</evidence>
<gene>
    <name evidence="1" type="ORF">RM423_16030</name>
</gene>
<dbReference type="InterPro" id="IPR053191">
    <property type="entry name" value="DcsG_Biosynth_Enzyme"/>
</dbReference>
<dbReference type="Proteomes" id="UP001183176">
    <property type="component" value="Unassembled WGS sequence"/>
</dbReference>
<sequence length="291" mass="31176">MTRHIAIATCAELPDGDPDDRYLVAALTRIGFDVSIVPWDAPQTWATFDATVLRTTWDYTARRAEFLTWARTVPRLFNPVAVVEANSDKRYLAGLARAGLPVVPTTFLEPGEPVELPATGEFVLKPSVGAGSRGAGRFDAAQSGALHGARKHAEALHDAGRTVLVQPYQSGVDTAGESALVFIDGTFSHSIRKGPMLAPGTHHQLRDEKLFIPENITPRQADPAEIELAGRVLAELTKGLAAPLLYARIDLLPGTDGPVVVEAELTEPSLFFEHSAGAADRFAAALAERLG</sequence>
<proteinExistence type="predicted"/>
<dbReference type="RefSeq" id="WP_311424052.1">
    <property type="nucleotide sequence ID" value="NZ_JAVREH010000024.1"/>
</dbReference>